<dbReference type="KEGG" id="deo:CAY53_04180"/>
<dbReference type="RefSeq" id="WP_104937429.1">
    <property type="nucleotide sequence ID" value="NZ_CP021255.1"/>
</dbReference>
<evidence type="ECO:0000313" key="2">
    <source>
        <dbReference type="EMBL" id="AVD72224.1"/>
    </source>
</evidence>
<dbReference type="EMBL" id="CP021255">
    <property type="protein sequence ID" value="AVD72224.1"/>
    <property type="molecule type" value="Genomic_DNA"/>
</dbReference>
<sequence length="110" mass="12614">MKDYIQVTTTIDTNARAERLAQALLEKRLAASVQVVPCWSAYRWQGRIERGREFRCAIKTRADLWPELVALIRSLHPYEVPEIFATAILDVTQAYGAWLDEELAEAHDGR</sequence>
<dbReference type="InterPro" id="IPR015867">
    <property type="entry name" value="N-reg_PII/ATP_PRibTrfase_C"/>
</dbReference>
<keyword evidence="3" id="KW-1185">Reference proteome</keyword>
<reference evidence="2" key="2">
    <citation type="journal article" date="2018" name="MBio">
        <title>Insights into the evolution of host association through the isolation and characterization of a novel human periodontal pathobiont, Desulfobulbus oralis.</title>
        <authorList>
            <person name="Cross K.L."/>
            <person name="Chirania P."/>
            <person name="Xiong W."/>
            <person name="Beall C.J."/>
            <person name="Elkins J.G."/>
            <person name="Giannone R.J."/>
            <person name="Griffen A.L."/>
            <person name="Guss A.M."/>
            <person name="Hettich R.L."/>
            <person name="Joshi S.S."/>
            <person name="Mokrzan E.M."/>
            <person name="Martin R.K."/>
            <person name="Zhulin I.B."/>
            <person name="Leys E.J."/>
            <person name="Podar M."/>
        </authorList>
    </citation>
    <scope>NUCLEOTIDE SEQUENCE [LARGE SCALE GENOMIC DNA]</scope>
    <source>
        <strain evidence="2">ORNL</strain>
    </source>
</reference>
<dbReference type="Gene3D" id="3.30.70.120">
    <property type="match status" value="1"/>
</dbReference>
<accession>A0A2L1GRH8</accession>
<dbReference type="OrthoDB" id="37622at2"/>
<reference evidence="2" key="1">
    <citation type="submission" date="2017-05" db="EMBL/GenBank/DDBJ databases">
        <authorList>
            <person name="Song R."/>
            <person name="Chenine A.L."/>
            <person name="Ruprecht R.M."/>
        </authorList>
    </citation>
    <scope>NUCLEOTIDE SEQUENCE</scope>
    <source>
        <strain evidence="2">ORNL</strain>
    </source>
</reference>
<proteinExistence type="inferred from homology"/>
<protein>
    <submittedName>
        <fullName evidence="2">Cytochrome C biogenesis protein CcdA</fullName>
    </submittedName>
</protein>
<name>A0A2L1GRH8_9BACT</name>
<comment type="similarity">
    <text evidence="1">Belongs to the CutA family.</text>
</comment>
<evidence type="ECO:0000313" key="3">
    <source>
        <dbReference type="Proteomes" id="UP000239867"/>
    </source>
</evidence>
<dbReference type="AlphaFoldDB" id="A0A2L1GRH8"/>
<dbReference type="PANTHER" id="PTHR23419:SF8">
    <property type="entry name" value="FI09726P"/>
    <property type="match status" value="1"/>
</dbReference>
<gene>
    <name evidence="2" type="ORF">CAY53_04180</name>
</gene>
<dbReference type="InterPro" id="IPR011322">
    <property type="entry name" value="N-reg_PII-like_a/b"/>
</dbReference>
<dbReference type="Proteomes" id="UP000239867">
    <property type="component" value="Chromosome"/>
</dbReference>
<dbReference type="Pfam" id="PF03091">
    <property type="entry name" value="CutA1"/>
    <property type="match status" value="1"/>
</dbReference>
<dbReference type="InterPro" id="IPR004323">
    <property type="entry name" value="Ion_tolerance_CutA"/>
</dbReference>
<dbReference type="PANTHER" id="PTHR23419">
    <property type="entry name" value="DIVALENT CATION TOLERANCE CUTA-RELATED"/>
    <property type="match status" value="1"/>
</dbReference>
<evidence type="ECO:0000256" key="1">
    <source>
        <dbReference type="ARBA" id="ARBA00010169"/>
    </source>
</evidence>
<dbReference type="SUPFAM" id="SSF54913">
    <property type="entry name" value="GlnB-like"/>
    <property type="match status" value="1"/>
</dbReference>
<organism evidence="2 3">
    <name type="scientific">Desulfobulbus oralis</name>
    <dbReference type="NCBI Taxonomy" id="1986146"/>
    <lineage>
        <taxon>Bacteria</taxon>
        <taxon>Pseudomonadati</taxon>
        <taxon>Thermodesulfobacteriota</taxon>
        <taxon>Desulfobulbia</taxon>
        <taxon>Desulfobulbales</taxon>
        <taxon>Desulfobulbaceae</taxon>
        <taxon>Desulfobulbus</taxon>
    </lineage>
</organism>
<dbReference type="GO" id="GO:0010038">
    <property type="term" value="P:response to metal ion"/>
    <property type="evidence" value="ECO:0007669"/>
    <property type="project" value="InterPro"/>
</dbReference>
<dbReference type="GO" id="GO:0005507">
    <property type="term" value="F:copper ion binding"/>
    <property type="evidence" value="ECO:0007669"/>
    <property type="project" value="TreeGrafter"/>
</dbReference>